<feature type="domain" description="Transcription regulator PadR N-terminal" evidence="1">
    <location>
        <begin position="16"/>
        <end position="82"/>
    </location>
</feature>
<evidence type="ECO:0000313" key="3">
    <source>
        <dbReference type="Proteomes" id="UP000182573"/>
    </source>
</evidence>
<sequence length="96" mass="11070">MAKWLQSGRRRDMCVLLAAAEDGELSGQRLKTRLERRYDTRIEPKSFYGALDALESAGFVSHREDGIADKYSLTDAGEQRLRDQFEWMREALGEED</sequence>
<evidence type="ECO:0000259" key="1">
    <source>
        <dbReference type="Pfam" id="PF03551"/>
    </source>
</evidence>
<dbReference type="STRING" id="28442.SAMN05443574_104133"/>
<organism evidence="2 3">
    <name type="scientific">Haloarcula vallismortis</name>
    <name type="common">Halobacterium vallismortis</name>
    <dbReference type="NCBI Taxonomy" id="28442"/>
    <lineage>
        <taxon>Archaea</taxon>
        <taxon>Methanobacteriati</taxon>
        <taxon>Methanobacteriota</taxon>
        <taxon>Stenosarchaea group</taxon>
        <taxon>Halobacteria</taxon>
        <taxon>Halobacteriales</taxon>
        <taxon>Haloarculaceae</taxon>
        <taxon>Haloarcula</taxon>
    </lineage>
</organism>
<protein>
    <submittedName>
        <fullName evidence="2">Transcriptional regulator, PadR family</fullName>
    </submittedName>
</protein>
<dbReference type="AlphaFoldDB" id="A0A1H2U9Y9"/>
<gene>
    <name evidence="2" type="ORF">SAMN05443574_104133</name>
</gene>
<name>A0A1H2U9Y9_HALVA</name>
<accession>A0A1H2U9Y9</accession>
<proteinExistence type="predicted"/>
<dbReference type="InterPro" id="IPR036390">
    <property type="entry name" value="WH_DNA-bd_sf"/>
</dbReference>
<dbReference type="InterPro" id="IPR036388">
    <property type="entry name" value="WH-like_DNA-bd_sf"/>
</dbReference>
<dbReference type="EMBL" id="FNOF01000004">
    <property type="protein sequence ID" value="SDW52880.1"/>
    <property type="molecule type" value="Genomic_DNA"/>
</dbReference>
<dbReference type="Pfam" id="PF03551">
    <property type="entry name" value="PadR"/>
    <property type="match status" value="1"/>
</dbReference>
<dbReference type="RefSeq" id="WP_004517889.1">
    <property type="nucleotide sequence ID" value="NZ_FNOF01000004.1"/>
</dbReference>
<reference evidence="2 3" key="1">
    <citation type="submission" date="2016-10" db="EMBL/GenBank/DDBJ databases">
        <authorList>
            <person name="de Groot N.N."/>
        </authorList>
    </citation>
    <scope>NUCLEOTIDE SEQUENCE [LARGE SCALE GENOMIC DNA]</scope>
    <source>
        <strain evidence="2 3">DSM 3756</strain>
    </source>
</reference>
<dbReference type="Gene3D" id="1.10.10.10">
    <property type="entry name" value="Winged helix-like DNA-binding domain superfamily/Winged helix DNA-binding domain"/>
    <property type="match status" value="1"/>
</dbReference>
<dbReference type="SUPFAM" id="SSF46785">
    <property type="entry name" value="Winged helix' DNA-binding domain"/>
    <property type="match status" value="1"/>
</dbReference>
<evidence type="ECO:0000313" key="2">
    <source>
        <dbReference type="EMBL" id="SDW52880.1"/>
    </source>
</evidence>
<dbReference type="InterPro" id="IPR005149">
    <property type="entry name" value="Tscrpt_reg_PadR_N"/>
</dbReference>
<dbReference type="Proteomes" id="UP000182573">
    <property type="component" value="Unassembled WGS sequence"/>
</dbReference>